<keyword evidence="1" id="KW-0472">Membrane</keyword>
<evidence type="ECO:0000313" key="2">
    <source>
        <dbReference type="EMBL" id="GIX73348.1"/>
    </source>
</evidence>
<keyword evidence="1" id="KW-0812">Transmembrane</keyword>
<dbReference type="Proteomes" id="UP001054945">
    <property type="component" value="Unassembled WGS sequence"/>
</dbReference>
<keyword evidence="1" id="KW-1133">Transmembrane helix</keyword>
<reference evidence="2 3" key="1">
    <citation type="submission" date="2021-06" db="EMBL/GenBank/DDBJ databases">
        <title>Caerostris extrusa draft genome.</title>
        <authorList>
            <person name="Kono N."/>
            <person name="Arakawa K."/>
        </authorList>
    </citation>
    <scope>NUCLEOTIDE SEQUENCE [LARGE SCALE GENOMIC DNA]</scope>
</reference>
<gene>
    <name evidence="2" type="ORF">CEXT_601731</name>
</gene>
<dbReference type="AlphaFoldDB" id="A0AAV4MLX2"/>
<sequence length="115" mass="13144">MSFVFQGIILIFWIARIYLYIKKEEVTAFWRQGLHDPISHGTKWKPLQFVILRALCIRAIRHFLSLTRTSFPQTDMGTQLPLTSGVAVAAGRPSWLEAGARFRSIVYISAPNSHQ</sequence>
<protein>
    <submittedName>
        <fullName evidence="2">Uncharacterized protein</fullName>
    </submittedName>
</protein>
<accession>A0AAV4MLX2</accession>
<feature type="transmembrane region" description="Helical" evidence="1">
    <location>
        <begin position="6"/>
        <end position="21"/>
    </location>
</feature>
<keyword evidence="3" id="KW-1185">Reference proteome</keyword>
<comment type="caution">
    <text evidence="2">The sequence shown here is derived from an EMBL/GenBank/DDBJ whole genome shotgun (WGS) entry which is preliminary data.</text>
</comment>
<dbReference type="EMBL" id="BPLR01002403">
    <property type="protein sequence ID" value="GIX73348.1"/>
    <property type="molecule type" value="Genomic_DNA"/>
</dbReference>
<evidence type="ECO:0000256" key="1">
    <source>
        <dbReference type="SAM" id="Phobius"/>
    </source>
</evidence>
<proteinExistence type="predicted"/>
<evidence type="ECO:0000313" key="3">
    <source>
        <dbReference type="Proteomes" id="UP001054945"/>
    </source>
</evidence>
<organism evidence="2 3">
    <name type="scientific">Caerostris extrusa</name>
    <name type="common">Bark spider</name>
    <name type="synonym">Caerostris bankana</name>
    <dbReference type="NCBI Taxonomy" id="172846"/>
    <lineage>
        <taxon>Eukaryota</taxon>
        <taxon>Metazoa</taxon>
        <taxon>Ecdysozoa</taxon>
        <taxon>Arthropoda</taxon>
        <taxon>Chelicerata</taxon>
        <taxon>Arachnida</taxon>
        <taxon>Araneae</taxon>
        <taxon>Araneomorphae</taxon>
        <taxon>Entelegynae</taxon>
        <taxon>Araneoidea</taxon>
        <taxon>Araneidae</taxon>
        <taxon>Caerostris</taxon>
    </lineage>
</organism>
<name>A0AAV4MLX2_CAEEX</name>